<protein>
    <recommendedName>
        <fullName evidence="4">Lmo0937 family membrane protein</fullName>
    </recommendedName>
</protein>
<keyword evidence="1" id="KW-1133">Transmembrane helix</keyword>
<organism evidence="2 3">
    <name type="scientific">Hathewaya histolytica</name>
    <name type="common">Clostridium histolyticum</name>
    <dbReference type="NCBI Taxonomy" id="1498"/>
    <lineage>
        <taxon>Bacteria</taxon>
        <taxon>Bacillati</taxon>
        <taxon>Bacillota</taxon>
        <taxon>Clostridia</taxon>
        <taxon>Eubacteriales</taxon>
        <taxon>Clostridiaceae</taxon>
        <taxon>Hathewaya</taxon>
    </lineage>
</organism>
<evidence type="ECO:0000256" key="1">
    <source>
        <dbReference type="SAM" id="Phobius"/>
    </source>
</evidence>
<gene>
    <name evidence="2" type="ORF">NCTC503_00631</name>
</gene>
<proteinExistence type="predicted"/>
<keyword evidence="1" id="KW-0472">Membrane</keyword>
<dbReference type="InterPro" id="IPR043727">
    <property type="entry name" value="Lmo0937-like"/>
</dbReference>
<accession>A0A4U9R4E0</accession>
<sequence>MKFLRYLSGAIFLLWLLGIVFRFGGKIINTLLIVSIIVFIFDTFRTKNIHS</sequence>
<dbReference type="Pfam" id="PF18919">
    <property type="entry name" value="DUF5670"/>
    <property type="match status" value="1"/>
</dbReference>
<dbReference type="Proteomes" id="UP000308489">
    <property type="component" value="Chromosome 1"/>
</dbReference>
<reference evidence="2 3" key="1">
    <citation type="submission" date="2019-05" db="EMBL/GenBank/DDBJ databases">
        <authorList>
            <consortium name="Pathogen Informatics"/>
        </authorList>
    </citation>
    <scope>NUCLEOTIDE SEQUENCE [LARGE SCALE GENOMIC DNA]</scope>
    <source>
        <strain evidence="2 3">NCTC503</strain>
    </source>
</reference>
<dbReference type="AlphaFoldDB" id="A0A4U9R4E0"/>
<dbReference type="RefSeq" id="WP_138209397.1">
    <property type="nucleotide sequence ID" value="NZ_CBCRUQ010000001.1"/>
</dbReference>
<feature type="transmembrane region" description="Helical" evidence="1">
    <location>
        <begin position="12"/>
        <end position="41"/>
    </location>
</feature>
<dbReference type="OrthoDB" id="1930815at2"/>
<keyword evidence="3" id="KW-1185">Reference proteome</keyword>
<evidence type="ECO:0000313" key="2">
    <source>
        <dbReference type="EMBL" id="VTQ84883.1"/>
    </source>
</evidence>
<name>A0A4U9R4E0_HATHI</name>
<keyword evidence="1" id="KW-0812">Transmembrane</keyword>
<evidence type="ECO:0000313" key="3">
    <source>
        <dbReference type="Proteomes" id="UP000308489"/>
    </source>
</evidence>
<dbReference type="EMBL" id="LR590481">
    <property type="protein sequence ID" value="VTQ84883.1"/>
    <property type="molecule type" value="Genomic_DNA"/>
</dbReference>
<dbReference type="KEGG" id="hhw:NCTC503_00631"/>
<evidence type="ECO:0008006" key="4">
    <source>
        <dbReference type="Google" id="ProtNLM"/>
    </source>
</evidence>
<dbReference type="NCBIfam" id="NF033488">
    <property type="entry name" value="lmo0937_fam_TM"/>
    <property type="match status" value="1"/>
</dbReference>